<dbReference type="InterPro" id="IPR057739">
    <property type="entry name" value="Glyco_hydro_29_N"/>
</dbReference>
<dbReference type="Pfam" id="PF16757">
    <property type="entry name" value="Fucosidase_C"/>
    <property type="match status" value="1"/>
</dbReference>
<evidence type="ECO:0000256" key="5">
    <source>
        <dbReference type="ARBA" id="ARBA00022801"/>
    </source>
</evidence>
<dbReference type="GO" id="GO:0005764">
    <property type="term" value="C:lysosome"/>
    <property type="evidence" value="ECO:0007669"/>
    <property type="project" value="TreeGrafter"/>
</dbReference>
<dbReference type="InterPro" id="IPR013780">
    <property type="entry name" value="Glyco_hydro_b"/>
</dbReference>
<dbReference type="PANTHER" id="PTHR10030">
    <property type="entry name" value="ALPHA-L-FUCOSIDASE"/>
    <property type="match status" value="1"/>
</dbReference>
<evidence type="ECO:0000256" key="6">
    <source>
        <dbReference type="ARBA" id="ARBA00023295"/>
    </source>
</evidence>
<dbReference type="OrthoDB" id="107551at2"/>
<evidence type="ECO:0000256" key="1">
    <source>
        <dbReference type="ARBA" id="ARBA00004071"/>
    </source>
</evidence>
<organism evidence="9 10">
    <name type="scientific">Acetatifactor muris</name>
    <dbReference type="NCBI Taxonomy" id="879566"/>
    <lineage>
        <taxon>Bacteria</taxon>
        <taxon>Bacillati</taxon>
        <taxon>Bacillota</taxon>
        <taxon>Clostridia</taxon>
        <taxon>Lachnospirales</taxon>
        <taxon>Lachnospiraceae</taxon>
        <taxon>Acetatifactor</taxon>
    </lineage>
</organism>
<dbReference type="PIRSF" id="PIRSF001092">
    <property type="entry name" value="Alpha-L-fucosidase"/>
    <property type="match status" value="1"/>
</dbReference>
<dbReference type="GO" id="GO:0016139">
    <property type="term" value="P:glycoside catabolic process"/>
    <property type="evidence" value="ECO:0007669"/>
    <property type="project" value="TreeGrafter"/>
</dbReference>
<protein>
    <recommendedName>
        <fullName evidence="3">alpha-L-fucosidase</fullName>
        <ecNumber evidence="3">3.2.1.51</ecNumber>
    </recommendedName>
</protein>
<evidence type="ECO:0000313" key="9">
    <source>
        <dbReference type="EMBL" id="SOY28654.1"/>
    </source>
</evidence>
<evidence type="ECO:0000256" key="3">
    <source>
        <dbReference type="ARBA" id="ARBA00012662"/>
    </source>
</evidence>
<dbReference type="InterPro" id="IPR017853">
    <property type="entry name" value="GH"/>
</dbReference>
<dbReference type="GO" id="GO:0006004">
    <property type="term" value="P:fucose metabolic process"/>
    <property type="evidence" value="ECO:0007669"/>
    <property type="project" value="InterPro"/>
</dbReference>
<dbReference type="SMART" id="SM00812">
    <property type="entry name" value="Alpha_L_fucos"/>
    <property type="match status" value="1"/>
</dbReference>
<dbReference type="Pfam" id="PF01120">
    <property type="entry name" value="Alpha_L_fucos"/>
    <property type="match status" value="1"/>
</dbReference>
<dbReference type="EMBL" id="OFSM01000006">
    <property type="protein sequence ID" value="SOY28654.1"/>
    <property type="molecule type" value="Genomic_DNA"/>
</dbReference>
<dbReference type="PANTHER" id="PTHR10030:SF37">
    <property type="entry name" value="ALPHA-L-FUCOSIDASE-RELATED"/>
    <property type="match status" value="1"/>
</dbReference>
<dbReference type="RefSeq" id="WP_103238752.1">
    <property type="nucleotide sequence ID" value="NZ_JANJZD010000006.1"/>
</dbReference>
<keyword evidence="4" id="KW-0732">Signal</keyword>
<gene>
    <name evidence="9" type="ORF">AMURIS_01365</name>
</gene>
<proteinExistence type="inferred from homology"/>
<dbReference type="InterPro" id="IPR000933">
    <property type="entry name" value="Glyco_hydro_29"/>
</dbReference>
<comment type="function">
    <text evidence="1">Alpha-L-fucosidase is responsible for hydrolyzing the alpha-1,6-linked fucose joined to the reducing-end N-acetylglucosamine of the carbohydrate moieties of glycoproteins.</text>
</comment>
<sequence>MDYYYETAKGSFQPSFESLYHFSCPEWFRNAKFGIWSHWGPQSVPMYGDWYARNMYVEGSPQYLYHLRTYGHPSKFGYKDIVQLWKAENFNPGELMSRYKKAGARYFVAQAMHHDHFFNYPSARNRFNSVNYGPHRDIVGLWKEAAGKEGLVFGLSEHHGASFEWFNTNKLCDKKGPMAGVPYDGYDPEWRDFYHDNAFTVEPGYVRHHYTWDERWYPVWYEDIREVVDRYEPELLYSDGALPFYRNYADVTDPTWLPGLSMAAHLYNSSETKYGENKAVYLHKDKREEYHRIGLLDFERSMGDEIRENPWQTDTCLGHWFYDVRETYKTAVQVTDLLVDIVSKNGNLLLNLPQRPDGTLDEECSFILDGITKWMSVNGEGIYDTRPYQVSGEGVTSAEAEKETVWTPYDVRYTQKGNTVYAFLMGRPRTAALHCLRDASSVKSVSLLGYGELAFSSDMGILTAALPEGYSPDGAWCLKISF</sequence>
<evidence type="ECO:0000313" key="10">
    <source>
        <dbReference type="Proteomes" id="UP000236311"/>
    </source>
</evidence>
<accession>A0A2K4ZDW7</accession>
<name>A0A2K4ZDW7_9FIRM</name>
<dbReference type="GO" id="GO:0004560">
    <property type="term" value="F:alpha-L-fucosidase activity"/>
    <property type="evidence" value="ECO:0007669"/>
    <property type="project" value="InterPro"/>
</dbReference>
<evidence type="ECO:0000256" key="4">
    <source>
        <dbReference type="ARBA" id="ARBA00022729"/>
    </source>
</evidence>
<feature type="domain" description="Glycoside hydrolase family 29 N-terminal" evidence="7">
    <location>
        <begin position="7"/>
        <end position="380"/>
    </location>
</feature>
<keyword evidence="6" id="KW-0326">Glycosidase</keyword>
<feature type="domain" description="Alpha-L-fucosidase C-terminal" evidence="8">
    <location>
        <begin position="410"/>
        <end position="480"/>
    </location>
</feature>
<dbReference type="Gene3D" id="2.60.40.1180">
    <property type="entry name" value="Golgi alpha-mannosidase II"/>
    <property type="match status" value="1"/>
</dbReference>
<dbReference type="Proteomes" id="UP000236311">
    <property type="component" value="Unassembled WGS sequence"/>
</dbReference>
<dbReference type="Gene3D" id="3.20.20.80">
    <property type="entry name" value="Glycosidases"/>
    <property type="match status" value="1"/>
</dbReference>
<dbReference type="InterPro" id="IPR031919">
    <property type="entry name" value="Fucosidase_C"/>
</dbReference>
<evidence type="ECO:0000259" key="8">
    <source>
        <dbReference type="Pfam" id="PF16757"/>
    </source>
</evidence>
<keyword evidence="5" id="KW-0378">Hydrolase</keyword>
<dbReference type="SUPFAM" id="SSF51445">
    <property type="entry name" value="(Trans)glycosidases"/>
    <property type="match status" value="1"/>
</dbReference>
<evidence type="ECO:0000259" key="7">
    <source>
        <dbReference type="Pfam" id="PF01120"/>
    </source>
</evidence>
<evidence type="ECO:0000256" key="2">
    <source>
        <dbReference type="ARBA" id="ARBA00007951"/>
    </source>
</evidence>
<reference evidence="9 10" key="1">
    <citation type="submission" date="2018-01" db="EMBL/GenBank/DDBJ databases">
        <authorList>
            <person name="Gaut B.S."/>
            <person name="Morton B.R."/>
            <person name="Clegg M.T."/>
            <person name="Duvall M.R."/>
        </authorList>
    </citation>
    <scope>NUCLEOTIDE SEQUENCE [LARGE SCALE GENOMIC DNA]</scope>
    <source>
        <strain evidence="9">GP69</strain>
    </source>
</reference>
<dbReference type="AlphaFoldDB" id="A0A2K4ZDW7"/>
<keyword evidence="10" id="KW-1185">Reference proteome</keyword>
<dbReference type="InterPro" id="IPR016286">
    <property type="entry name" value="FUC_metazoa-typ"/>
</dbReference>
<dbReference type="EC" id="3.2.1.51" evidence="3"/>
<comment type="similarity">
    <text evidence="2">Belongs to the glycosyl hydrolase 29 family.</text>
</comment>